<dbReference type="InterPro" id="IPR008278">
    <property type="entry name" value="4-PPantetheinyl_Trfase_dom"/>
</dbReference>
<dbReference type="Gene3D" id="3.90.470.20">
    <property type="entry name" value="4'-phosphopantetheinyl transferase domain"/>
    <property type="match status" value="1"/>
</dbReference>
<dbReference type="Pfam" id="PF01648">
    <property type="entry name" value="ACPS"/>
    <property type="match status" value="1"/>
</dbReference>
<evidence type="ECO:0000259" key="3">
    <source>
        <dbReference type="Pfam" id="PF01648"/>
    </source>
</evidence>
<comment type="similarity">
    <text evidence="1">Belongs to the P-Pant transferase superfamily. Gsp/Sfp/HetI/AcpT family.</text>
</comment>
<dbReference type="PANTHER" id="PTHR12215">
    <property type="entry name" value="PHOSPHOPANTETHEINE TRANSFERASE"/>
    <property type="match status" value="1"/>
</dbReference>
<dbReference type="SUPFAM" id="SSF56214">
    <property type="entry name" value="4'-phosphopantetheinyl transferase"/>
    <property type="match status" value="2"/>
</dbReference>
<gene>
    <name evidence="4" type="ORF">O7M46_06920</name>
</gene>
<sequence length="248" mass="28572">MTRTLIAYGNINAPYPLDTIPRELLIEKLQQPQSTNQRVQKRHRCRWVAHFLLWQLLKISQKPTALLKHIDYTESGRPQLPVRDVDFNISHSGDWVAVILRVNAQGDSVVGIDIESPQKTRNYPALLAYFASPSEQDWFAKQQDKKGSFYLSWCLREAVLKSQGVGIVKLSAVQHDPLLRQIQSPHCPAGQLVFSHGLPFYLAYFINQTQHLNVQYFVWQGQTLCETTLQDVTYYKVNENIEMTNFIS</sequence>
<dbReference type="EMBL" id="JAQAHH010000006">
    <property type="protein sequence ID" value="MDP9500687.1"/>
    <property type="molecule type" value="Genomic_DNA"/>
</dbReference>
<feature type="domain" description="4'-phosphopantetheinyl transferase" evidence="3">
    <location>
        <begin position="110"/>
        <end position="174"/>
    </location>
</feature>
<protein>
    <submittedName>
        <fullName evidence="4">4'-phosphopantetheinyl transferase superfamily protein</fullName>
    </submittedName>
</protein>
<keyword evidence="2 4" id="KW-0808">Transferase</keyword>
<keyword evidence="5" id="KW-1185">Reference proteome</keyword>
<evidence type="ECO:0000313" key="4">
    <source>
        <dbReference type="EMBL" id="MDP9500687.1"/>
    </source>
</evidence>
<dbReference type="PANTHER" id="PTHR12215:SF10">
    <property type="entry name" value="L-AMINOADIPATE-SEMIALDEHYDE DEHYDROGENASE-PHOSPHOPANTETHEINYL TRANSFERASE"/>
    <property type="match status" value="1"/>
</dbReference>
<name>A0ABT9KF60_9PAST</name>
<dbReference type="GO" id="GO:0016740">
    <property type="term" value="F:transferase activity"/>
    <property type="evidence" value="ECO:0007669"/>
    <property type="project" value="UniProtKB-KW"/>
</dbReference>
<evidence type="ECO:0000256" key="1">
    <source>
        <dbReference type="ARBA" id="ARBA00010990"/>
    </source>
</evidence>
<comment type="caution">
    <text evidence="4">The sequence shown here is derived from an EMBL/GenBank/DDBJ whole genome shotgun (WGS) entry which is preliminary data.</text>
</comment>
<dbReference type="InterPro" id="IPR050559">
    <property type="entry name" value="P-Pant_transferase_sf"/>
</dbReference>
<organism evidence="4 5">
    <name type="scientific">Bisgaard Taxon 45</name>
    <dbReference type="NCBI Taxonomy" id="304289"/>
    <lineage>
        <taxon>Bacteria</taxon>
        <taxon>Pseudomonadati</taxon>
        <taxon>Pseudomonadota</taxon>
        <taxon>Gammaproteobacteria</taxon>
        <taxon>Pasteurellales</taxon>
        <taxon>Pasteurellaceae</taxon>
    </lineage>
</organism>
<reference evidence="4 5" key="1">
    <citation type="submission" date="2022-12" db="EMBL/GenBank/DDBJ databases">
        <title>Genome sequence of Pasteurellaceae Bisgaard Taxon 45.</title>
        <authorList>
            <person name="Foggin C."/>
            <person name="Rosen L.E."/>
            <person name="Henton M."/>
            <person name="Buys A."/>
            <person name="Floyd T."/>
            <person name="Turner A.D."/>
            <person name="Tarbin J."/>
            <person name="Lloyd A.S."/>
            <person name="Chaitezvi C."/>
            <person name="Ellis R.J."/>
            <person name="Roberts H.C."/>
            <person name="Dastjerdi A."/>
            <person name="Nunez A."/>
            <person name="Van Vliet A.H."/>
            <person name="Steinbach F."/>
        </authorList>
    </citation>
    <scope>NUCLEOTIDE SEQUENCE [LARGE SCALE GENOMIC DNA]</scope>
    <source>
        <strain evidence="4 5">VF20HR</strain>
    </source>
</reference>
<dbReference type="InterPro" id="IPR037143">
    <property type="entry name" value="4-PPantetheinyl_Trfase_dom_sf"/>
</dbReference>
<evidence type="ECO:0000256" key="2">
    <source>
        <dbReference type="ARBA" id="ARBA00022679"/>
    </source>
</evidence>
<dbReference type="Proteomes" id="UP001224083">
    <property type="component" value="Unassembled WGS sequence"/>
</dbReference>
<evidence type="ECO:0000313" key="5">
    <source>
        <dbReference type="Proteomes" id="UP001224083"/>
    </source>
</evidence>
<accession>A0ABT9KF60</accession>
<proteinExistence type="inferred from homology"/>